<keyword evidence="2" id="KW-0227">DNA damage</keyword>
<feature type="compositionally biased region" description="Polar residues" evidence="4">
    <location>
        <begin position="414"/>
        <end position="424"/>
    </location>
</feature>
<evidence type="ECO:0000313" key="6">
    <source>
        <dbReference type="EMBL" id="KAG7463824.1"/>
    </source>
</evidence>
<dbReference type="PROSITE" id="PS00058">
    <property type="entry name" value="DNA_MISMATCH_REPAIR_1"/>
    <property type="match status" value="1"/>
</dbReference>
<dbReference type="OrthoDB" id="10263226at2759"/>
<dbReference type="InterPro" id="IPR009071">
    <property type="entry name" value="HMG_box_dom"/>
</dbReference>
<protein>
    <recommendedName>
        <fullName evidence="5">HMG box domain-containing protein</fullName>
    </recommendedName>
</protein>
<dbReference type="Pfam" id="PF01119">
    <property type="entry name" value="DNA_mis_repair"/>
    <property type="match status" value="1"/>
</dbReference>
<dbReference type="InterPro" id="IPR036890">
    <property type="entry name" value="HATPase_C_sf"/>
</dbReference>
<proteinExistence type="inferred from homology"/>
<dbReference type="NCBIfam" id="TIGR00585">
    <property type="entry name" value="mutl"/>
    <property type="match status" value="1"/>
</dbReference>
<dbReference type="SUPFAM" id="SSF54211">
    <property type="entry name" value="Ribosomal protein S5 domain 2-like"/>
    <property type="match status" value="1"/>
</dbReference>
<comment type="similarity">
    <text evidence="1">Belongs to the DNA mismatch repair MutL/HexB family.</text>
</comment>
<keyword evidence="3" id="KW-0238">DNA-binding</keyword>
<dbReference type="PANTHER" id="PTHR10073:SF54">
    <property type="entry name" value="PMS1 PROTEIN HOMOLOG 1"/>
    <property type="match status" value="1"/>
</dbReference>
<dbReference type="PANTHER" id="PTHR10073">
    <property type="entry name" value="DNA MISMATCH REPAIR PROTEIN MLH, PMS, MUTL"/>
    <property type="match status" value="1"/>
</dbReference>
<feature type="domain" description="HMG box" evidence="5">
    <location>
        <begin position="550"/>
        <end position="618"/>
    </location>
</feature>
<feature type="DNA-binding region" description="HMG box" evidence="3">
    <location>
        <begin position="550"/>
        <end position="618"/>
    </location>
</feature>
<dbReference type="CDD" id="cd21985">
    <property type="entry name" value="HMG-box_PMS1"/>
    <property type="match status" value="1"/>
</dbReference>
<dbReference type="GO" id="GO:0006298">
    <property type="term" value="P:mismatch repair"/>
    <property type="evidence" value="ECO:0007669"/>
    <property type="project" value="InterPro"/>
</dbReference>
<dbReference type="Pfam" id="PF13589">
    <property type="entry name" value="HATPase_c_3"/>
    <property type="match status" value="1"/>
</dbReference>
<accession>A0A9D3PMN9</accession>
<feature type="compositionally biased region" description="Basic and acidic residues" evidence="4">
    <location>
        <begin position="593"/>
        <end position="608"/>
    </location>
</feature>
<feature type="region of interest" description="Disordered" evidence="4">
    <location>
        <begin position="466"/>
        <end position="485"/>
    </location>
</feature>
<dbReference type="FunFam" id="3.30.230.10:FF:000030">
    <property type="entry name" value="PMS1 homolog 1, mismatch repair system component"/>
    <property type="match status" value="1"/>
</dbReference>
<dbReference type="GO" id="GO:0032389">
    <property type="term" value="C:MutLalpha complex"/>
    <property type="evidence" value="ECO:0007669"/>
    <property type="project" value="TreeGrafter"/>
</dbReference>
<dbReference type="Pfam" id="PF00505">
    <property type="entry name" value="HMG_box"/>
    <property type="match status" value="1"/>
</dbReference>
<keyword evidence="7" id="KW-1185">Reference proteome</keyword>
<dbReference type="FunFam" id="3.30.565.10:FF:000017">
    <property type="entry name" value="PMS1 homolog 1, mismatch repair system component"/>
    <property type="match status" value="1"/>
</dbReference>
<sequence>MKALSAETIRLLSSSQVITSVVNVVKELLENSLDAGASSVEVKLENYGLDRIEVRDNGSGIKASDTPVMAVRHYTSKISSHEDLEHLETYGFRGEALGSICAVSEVVLTTKTVDEDISTQYTLDLTGKIVSQKPSHLGQGTTVCVLKLFKNLPVRRQFYSNTRKCKDELKKVQDLLMAYAIIKPELRFTYTHNKAVVWQKPRVSDHRTALLAVLGMASVANLLPLQHRQEQPEITIDGYFPKPGSDVAATSSSSSDRTFIFVNNRPVHYKDILKVVKEQYSSQYAKDLAHGRHPTLMMSITVPASSVDVNLTPDKTQVMLHNKEAVLSAVQAMLGTLYSPQGSMDSAAPDGTDSHVSHTDTEPSLQGSTLDGLGDDLGVEGSLTHHKTGPLDESAQPRTPEPSSETHCEPGGESESSLNRTANTSSSSSSEDWINKSFSEFDQNSSMVKEDGDLSSSVVMDCTPPKSPEGLVRGDEVPEVPADSWSKGWAFSDPVTGGHLEPVKIHVPAEHPGEADTDTQESPGPKKAPNAVTEKMNKATAYDLISSCAIRKPMSASAIFQQETRPTILQENPKASLQEVTITMEEKWKNLKEEDRQKYEERAERDLNRYNLQSRQASERGAGSREAGKQPQGLKRKAPLSNQMILDQLFSPQPPRKRSPGKPSRPLPFSVASLRRRLSLPSYGSGPEALSLVNRLPSHSSWVVT</sequence>
<evidence type="ECO:0000313" key="7">
    <source>
        <dbReference type="Proteomes" id="UP001046870"/>
    </source>
</evidence>
<reference evidence="6" key="1">
    <citation type="submission" date="2021-01" db="EMBL/GenBank/DDBJ databases">
        <authorList>
            <person name="Zahm M."/>
            <person name="Roques C."/>
            <person name="Cabau C."/>
            <person name="Klopp C."/>
            <person name="Donnadieu C."/>
            <person name="Jouanno E."/>
            <person name="Lampietro C."/>
            <person name="Louis A."/>
            <person name="Herpin A."/>
            <person name="Echchiki A."/>
            <person name="Berthelot C."/>
            <person name="Parey E."/>
            <person name="Roest-Crollius H."/>
            <person name="Braasch I."/>
            <person name="Postlethwait J."/>
            <person name="Bobe J."/>
            <person name="Montfort J."/>
            <person name="Bouchez O."/>
            <person name="Begum T."/>
            <person name="Mejri S."/>
            <person name="Adams A."/>
            <person name="Chen W.-J."/>
            <person name="Guiguen Y."/>
        </authorList>
    </citation>
    <scope>NUCLEOTIDE SEQUENCE</scope>
    <source>
        <strain evidence="6">YG-15Mar2019-1</strain>
        <tissue evidence="6">Brain</tissue>
    </source>
</reference>
<evidence type="ECO:0000256" key="3">
    <source>
        <dbReference type="PROSITE-ProRule" id="PRU00267"/>
    </source>
</evidence>
<dbReference type="GO" id="GO:0005524">
    <property type="term" value="F:ATP binding"/>
    <property type="evidence" value="ECO:0007669"/>
    <property type="project" value="InterPro"/>
</dbReference>
<dbReference type="Gene3D" id="1.10.30.10">
    <property type="entry name" value="High mobility group box domain"/>
    <property type="match status" value="1"/>
</dbReference>
<evidence type="ECO:0000259" key="5">
    <source>
        <dbReference type="PROSITE" id="PS50118"/>
    </source>
</evidence>
<dbReference type="GO" id="GO:0140664">
    <property type="term" value="F:ATP-dependent DNA damage sensor activity"/>
    <property type="evidence" value="ECO:0007669"/>
    <property type="project" value="InterPro"/>
</dbReference>
<dbReference type="InterPro" id="IPR020568">
    <property type="entry name" value="Ribosomal_Su5_D2-typ_SF"/>
</dbReference>
<dbReference type="InterPro" id="IPR013507">
    <property type="entry name" value="DNA_mismatch_S5_2-like"/>
</dbReference>
<organism evidence="6 7">
    <name type="scientific">Megalops atlanticus</name>
    <name type="common">Tarpon</name>
    <name type="synonym">Clupea gigantea</name>
    <dbReference type="NCBI Taxonomy" id="7932"/>
    <lineage>
        <taxon>Eukaryota</taxon>
        <taxon>Metazoa</taxon>
        <taxon>Chordata</taxon>
        <taxon>Craniata</taxon>
        <taxon>Vertebrata</taxon>
        <taxon>Euteleostomi</taxon>
        <taxon>Actinopterygii</taxon>
        <taxon>Neopterygii</taxon>
        <taxon>Teleostei</taxon>
        <taxon>Elopiformes</taxon>
        <taxon>Megalopidae</taxon>
        <taxon>Megalops</taxon>
    </lineage>
</organism>
<dbReference type="GO" id="GO:0016887">
    <property type="term" value="F:ATP hydrolysis activity"/>
    <property type="evidence" value="ECO:0007669"/>
    <property type="project" value="InterPro"/>
</dbReference>
<feature type="compositionally biased region" description="Basic and acidic residues" evidence="4">
    <location>
        <begin position="352"/>
        <end position="361"/>
    </location>
</feature>
<dbReference type="Proteomes" id="UP001046870">
    <property type="component" value="Chromosome 15"/>
</dbReference>
<evidence type="ECO:0000256" key="4">
    <source>
        <dbReference type="SAM" id="MobiDB-lite"/>
    </source>
</evidence>
<dbReference type="Gene3D" id="3.30.565.10">
    <property type="entry name" value="Histidine kinase-like ATPase, C-terminal domain"/>
    <property type="match status" value="1"/>
</dbReference>
<dbReference type="InterPro" id="IPR038973">
    <property type="entry name" value="MutL/Mlh/Pms-like"/>
</dbReference>
<dbReference type="InterPro" id="IPR014721">
    <property type="entry name" value="Ribsml_uS5_D2-typ_fold_subgr"/>
</dbReference>
<dbReference type="InterPro" id="IPR036910">
    <property type="entry name" value="HMG_box_dom_sf"/>
</dbReference>
<dbReference type="InterPro" id="IPR014762">
    <property type="entry name" value="DNA_mismatch_repair_CS"/>
</dbReference>
<comment type="caution">
    <text evidence="6">The sequence shown here is derived from an EMBL/GenBank/DDBJ whole genome shotgun (WGS) entry which is preliminary data.</text>
</comment>
<dbReference type="SMART" id="SM01340">
    <property type="entry name" value="DNA_mis_repair"/>
    <property type="match status" value="1"/>
</dbReference>
<name>A0A9D3PMN9_MEGAT</name>
<keyword evidence="3" id="KW-0539">Nucleus</keyword>
<dbReference type="PROSITE" id="PS50118">
    <property type="entry name" value="HMG_BOX_2"/>
    <property type="match status" value="1"/>
</dbReference>
<dbReference type="SUPFAM" id="SSF47095">
    <property type="entry name" value="HMG-box"/>
    <property type="match status" value="1"/>
</dbReference>
<dbReference type="FunFam" id="1.10.30.10:FF:000026">
    <property type="entry name" value="PMS1 homolog 1, mismatch repair system component"/>
    <property type="match status" value="1"/>
</dbReference>
<feature type="region of interest" description="Disordered" evidence="4">
    <location>
        <begin position="593"/>
        <end position="670"/>
    </location>
</feature>
<dbReference type="AlphaFoldDB" id="A0A9D3PMN9"/>
<feature type="region of interest" description="Disordered" evidence="4">
    <location>
        <begin position="341"/>
        <end position="432"/>
    </location>
</feature>
<dbReference type="SUPFAM" id="SSF55874">
    <property type="entry name" value="ATPase domain of HSP90 chaperone/DNA topoisomerase II/histidine kinase"/>
    <property type="match status" value="1"/>
</dbReference>
<evidence type="ECO:0000256" key="2">
    <source>
        <dbReference type="ARBA" id="ARBA00022763"/>
    </source>
</evidence>
<dbReference type="SMART" id="SM00398">
    <property type="entry name" value="HMG"/>
    <property type="match status" value="1"/>
</dbReference>
<dbReference type="InterPro" id="IPR002099">
    <property type="entry name" value="MutL/Mlh/PMS"/>
</dbReference>
<dbReference type="CDD" id="cd16926">
    <property type="entry name" value="HATPase_MutL-MLH-PMS-like"/>
    <property type="match status" value="1"/>
</dbReference>
<evidence type="ECO:0000256" key="1">
    <source>
        <dbReference type="ARBA" id="ARBA00006082"/>
    </source>
</evidence>
<feature type="region of interest" description="Disordered" evidence="4">
    <location>
        <begin position="510"/>
        <end position="534"/>
    </location>
</feature>
<dbReference type="GO" id="GO:0030983">
    <property type="term" value="F:mismatched DNA binding"/>
    <property type="evidence" value="ECO:0007669"/>
    <property type="project" value="InterPro"/>
</dbReference>
<gene>
    <name evidence="6" type="ORF">MATL_G00180690</name>
</gene>
<dbReference type="CDD" id="cd03485">
    <property type="entry name" value="MutL_Trans_hPMS_1_like"/>
    <property type="match status" value="1"/>
</dbReference>
<dbReference type="EMBL" id="JAFDVH010000015">
    <property type="protein sequence ID" value="KAG7463824.1"/>
    <property type="molecule type" value="Genomic_DNA"/>
</dbReference>
<dbReference type="Gene3D" id="3.30.230.10">
    <property type="match status" value="1"/>
</dbReference>